<dbReference type="PANTHER" id="PTHR21600">
    <property type="entry name" value="MITOCHONDRIAL RNA PSEUDOURIDINE SYNTHASE"/>
    <property type="match status" value="1"/>
</dbReference>
<dbReference type="PANTHER" id="PTHR21600:SF44">
    <property type="entry name" value="RIBOSOMAL LARGE SUBUNIT PSEUDOURIDINE SYNTHASE D"/>
    <property type="match status" value="1"/>
</dbReference>
<dbReference type="Pfam" id="PF00849">
    <property type="entry name" value="PseudoU_synth_2"/>
    <property type="match status" value="1"/>
</dbReference>
<keyword evidence="4" id="KW-1185">Reference proteome</keyword>
<dbReference type="CDD" id="cd02869">
    <property type="entry name" value="PseudoU_synth_RluA_like"/>
    <property type="match status" value="1"/>
</dbReference>
<evidence type="ECO:0000313" key="4">
    <source>
        <dbReference type="Proteomes" id="UP001324993"/>
    </source>
</evidence>
<dbReference type="InterPro" id="IPR050188">
    <property type="entry name" value="RluA_PseudoU_synthase"/>
</dbReference>
<dbReference type="RefSeq" id="WP_319832378.1">
    <property type="nucleotide sequence ID" value="NZ_CP138858.1"/>
</dbReference>
<proteinExistence type="inferred from homology"/>
<protein>
    <submittedName>
        <fullName evidence="3">RNA pseudouridine synthase</fullName>
    </submittedName>
</protein>
<evidence type="ECO:0000259" key="2">
    <source>
        <dbReference type="Pfam" id="PF00849"/>
    </source>
</evidence>
<dbReference type="SUPFAM" id="SSF55120">
    <property type="entry name" value="Pseudouridine synthase"/>
    <property type="match status" value="1"/>
</dbReference>
<dbReference type="EMBL" id="CP138858">
    <property type="protein sequence ID" value="WPJ95499.1"/>
    <property type="molecule type" value="Genomic_DNA"/>
</dbReference>
<dbReference type="Proteomes" id="UP001324993">
    <property type="component" value="Chromosome"/>
</dbReference>
<comment type="similarity">
    <text evidence="1">Belongs to the pseudouridine synthase RluA family.</text>
</comment>
<reference evidence="3 4" key="1">
    <citation type="submission" date="2023-11" db="EMBL/GenBank/DDBJ databases">
        <title>Coraliomargarita sp. nov., isolated from marine algae.</title>
        <authorList>
            <person name="Lee J.K."/>
            <person name="Baek J.H."/>
            <person name="Kim J.M."/>
            <person name="Choi D.G."/>
            <person name="Jeon C.O."/>
        </authorList>
    </citation>
    <scope>NUCLEOTIDE SEQUENCE [LARGE SCALE GENOMIC DNA]</scope>
    <source>
        <strain evidence="3 4">J2-16</strain>
    </source>
</reference>
<gene>
    <name evidence="3" type="ORF">SH580_18945</name>
</gene>
<organism evidence="3 4">
    <name type="scientific">Coraliomargarita algicola</name>
    <dbReference type="NCBI Taxonomy" id="3092156"/>
    <lineage>
        <taxon>Bacteria</taxon>
        <taxon>Pseudomonadati</taxon>
        <taxon>Verrucomicrobiota</taxon>
        <taxon>Opitutia</taxon>
        <taxon>Puniceicoccales</taxon>
        <taxon>Coraliomargaritaceae</taxon>
        <taxon>Coraliomargarita</taxon>
    </lineage>
</organism>
<dbReference type="InterPro" id="IPR006145">
    <property type="entry name" value="PsdUridine_synth_RsuA/RluA"/>
</dbReference>
<dbReference type="Gene3D" id="3.30.2350.10">
    <property type="entry name" value="Pseudouridine synthase"/>
    <property type="match status" value="1"/>
</dbReference>
<accession>A0ABZ0RJR8</accession>
<feature type="domain" description="Pseudouridine synthase RsuA/RluA-like" evidence="2">
    <location>
        <begin position="27"/>
        <end position="178"/>
    </location>
</feature>
<sequence length="279" mass="31350">MNNPYGEEAPLVDMTDFTNWIVQEDDNLLIVNKPGWLVCHPSKNGPMSSLVGVVREYTGADKLHLIARLDRETSGLIVFAKRPAVARKFQMAIQNRIVKKAYIALMEGEFNEPQHIDLPIARRRKGGGPVIVKSEVSYDRSSQDAVTDFIPLLSQKGYTLCRVQPETGRKHQIRVHAEEIKHRIVGDKIYGPDETLYIEFIENGWTERLAAALPIQRQALHCHRYDFQFPEGTVSFTAPLQADMLAFSENHMDLSAAEVSAAMGHGSTMKEQSEDSACE</sequence>
<evidence type="ECO:0000256" key="1">
    <source>
        <dbReference type="ARBA" id="ARBA00010876"/>
    </source>
</evidence>
<dbReference type="InterPro" id="IPR020103">
    <property type="entry name" value="PsdUridine_synth_cat_dom_sf"/>
</dbReference>
<evidence type="ECO:0000313" key="3">
    <source>
        <dbReference type="EMBL" id="WPJ95499.1"/>
    </source>
</evidence>
<name>A0ABZ0RJR8_9BACT</name>